<dbReference type="EMBL" id="QKWP01000137">
    <property type="protein sequence ID" value="RIB26370.1"/>
    <property type="molecule type" value="Genomic_DNA"/>
</dbReference>
<dbReference type="InterPro" id="IPR000719">
    <property type="entry name" value="Prot_kinase_dom"/>
</dbReference>
<dbReference type="STRING" id="44941.A0A397VUW4"/>
<dbReference type="PANTHER" id="PTHR24346:SF51">
    <property type="entry name" value="PAS DOMAIN-CONTAINING SERINE_THREONINE-PROTEIN KINASE"/>
    <property type="match status" value="1"/>
</dbReference>
<dbReference type="PANTHER" id="PTHR24346">
    <property type="entry name" value="MAP/MICROTUBULE AFFINITY-REGULATING KINASE"/>
    <property type="match status" value="1"/>
</dbReference>
<dbReference type="Proteomes" id="UP000266673">
    <property type="component" value="Unassembled WGS sequence"/>
</dbReference>
<protein>
    <recommendedName>
        <fullName evidence="4">Protein kinase domain-containing protein</fullName>
    </recommendedName>
</protein>
<keyword evidence="6" id="KW-1185">Reference proteome</keyword>
<keyword evidence="3" id="KW-1133">Transmembrane helix</keyword>
<name>A0A397VUW4_9GLOM</name>
<accession>A0A397VUW4</accession>
<dbReference type="GO" id="GO:0005829">
    <property type="term" value="C:cytosol"/>
    <property type="evidence" value="ECO:0007669"/>
    <property type="project" value="TreeGrafter"/>
</dbReference>
<sequence length="349" mass="40657">MVCTVSANTVEFYFFRYTSLVISIVSYSFKFKVFYFLILFLRNIIWMIIGKPSLVGAFSENQRETDIDFHNAFVDLTTCYDDIIFIPLSFALSKNCIILFSTLYSANNPPEQNFKLIRWSKDVLELKITKLNTNQTQLSPFYLNICAVYPHEEMTFKVDFGGKLVEYNMLGHNLDANNYDQLIDISCYKNIFLNCLNAELPVKHTEYLCTSNFGYWAIATSKTDNSQLAIKHIIKRRLSGLIQSYDTVIPLETYFMQEANHKNLVKYINTLETETTFLMITELDCSIRSTNWKTLHHHLKHNGALSEHQAKNIFKQVIECISFIYMHGFYNIIINDRNILISESQVNKL</sequence>
<dbReference type="GO" id="GO:0035556">
    <property type="term" value="P:intracellular signal transduction"/>
    <property type="evidence" value="ECO:0007669"/>
    <property type="project" value="TreeGrafter"/>
</dbReference>
<evidence type="ECO:0000313" key="6">
    <source>
        <dbReference type="Proteomes" id="UP000266673"/>
    </source>
</evidence>
<feature type="transmembrane region" description="Helical" evidence="3">
    <location>
        <begin position="20"/>
        <end position="41"/>
    </location>
</feature>
<organism evidence="5 6">
    <name type="scientific">Gigaspora rosea</name>
    <dbReference type="NCBI Taxonomy" id="44941"/>
    <lineage>
        <taxon>Eukaryota</taxon>
        <taxon>Fungi</taxon>
        <taxon>Fungi incertae sedis</taxon>
        <taxon>Mucoromycota</taxon>
        <taxon>Glomeromycotina</taxon>
        <taxon>Glomeromycetes</taxon>
        <taxon>Diversisporales</taxon>
        <taxon>Gigasporaceae</taxon>
        <taxon>Gigaspora</taxon>
    </lineage>
</organism>
<dbReference type="GO" id="GO:0045719">
    <property type="term" value="P:negative regulation of glycogen biosynthetic process"/>
    <property type="evidence" value="ECO:0007669"/>
    <property type="project" value="TreeGrafter"/>
</dbReference>
<dbReference type="GO" id="GO:0005634">
    <property type="term" value="C:nucleus"/>
    <property type="evidence" value="ECO:0007669"/>
    <property type="project" value="TreeGrafter"/>
</dbReference>
<evidence type="ECO:0000259" key="4">
    <source>
        <dbReference type="PROSITE" id="PS50011"/>
    </source>
</evidence>
<dbReference type="OrthoDB" id="10252171at2759"/>
<gene>
    <name evidence="5" type="ORF">C2G38_265592</name>
</gene>
<dbReference type="SUPFAM" id="SSF56112">
    <property type="entry name" value="Protein kinase-like (PK-like)"/>
    <property type="match status" value="1"/>
</dbReference>
<dbReference type="Gene3D" id="1.10.510.10">
    <property type="entry name" value="Transferase(Phosphotransferase) domain 1"/>
    <property type="match status" value="1"/>
</dbReference>
<evidence type="ECO:0000256" key="1">
    <source>
        <dbReference type="ARBA" id="ARBA00022741"/>
    </source>
</evidence>
<keyword evidence="3" id="KW-0812">Transmembrane</keyword>
<evidence type="ECO:0000313" key="5">
    <source>
        <dbReference type="EMBL" id="RIB26370.1"/>
    </source>
</evidence>
<keyword evidence="1" id="KW-0547">Nucleotide-binding</keyword>
<dbReference type="Pfam" id="PF00069">
    <property type="entry name" value="Pkinase"/>
    <property type="match status" value="1"/>
</dbReference>
<dbReference type="AlphaFoldDB" id="A0A397VUW4"/>
<proteinExistence type="predicted"/>
<dbReference type="InterPro" id="IPR011009">
    <property type="entry name" value="Kinase-like_dom_sf"/>
</dbReference>
<dbReference type="GO" id="GO:0004674">
    <property type="term" value="F:protein serine/threonine kinase activity"/>
    <property type="evidence" value="ECO:0007669"/>
    <property type="project" value="TreeGrafter"/>
</dbReference>
<dbReference type="PROSITE" id="PS50011">
    <property type="entry name" value="PROTEIN_KINASE_DOM"/>
    <property type="match status" value="1"/>
</dbReference>
<comment type="caution">
    <text evidence="5">The sequence shown here is derived from an EMBL/GenBank/DDBJ whole genome shotgun (WGS) entry which is preliminary data.</text>
</comment>
<feature type="domain" description="Protein kinase" evidence="4">
    <location>
        <begin position="202"/>
        <end position="349"/>
    </location>
</feature>
<reference evidence="5 6" key="1">
    <citation type="submission" date="2018-06" db="EMBL/GenBank/DDBJ databases">
        <title>Comparative genomics reveals the genomic features of Rhizophagus irregularis, R. cerebriforme, R. diaphanum and Gigaspora rosea, and their symbiotic lifestyle signature.</title>
        <authorList>
            <person name="Morin E."/>
            <person name="San Clemente H."/>
            <person name="Chen E.C.H."/>
            <person name="De La Providencia I."/>
            <person name="Hainaut M."/>
            <person name="Kuo A."/>
            <person name="Kohler A."/>
            <person name="Murat C."/>
            <person name="Tang N."/>
            <person name="Roy S."/>
            <person name="Loubradou J."/>
            <person name="Henrissat B."/>
            <person name="Grigoriev I.V."/>
            <person name="Corradi N."/>
            <person name="Roux C."/>
            <person name="Martin F.M."/>
        </authorList>
    </citation>
    <scope>NUCLEOTIDE SEQUENCE [LARGE SCALE GENOMIC DNA]</scope>
    <source>
        <strain evidence="5 6">DAOM 194757</strain>
    </source>
</reference>
<evidence type="ECO:0000256" key="3">
    <source>
        <dbReference type="SAM" id="Phobius"/>
    </source>
</evidence>
<dbReference type="GO" id="GO:0005524">
    <property type="term" value="F:ATP binding"/>
    <property type="evidence" value="ECO:0007669"/>
    <property type="project" value="UniProtKB-KW"/>
</dbReference>
<keyword evidence="3" id="KW-0472">Membrane</keyword>
<evidence type="ECO:0000256" key="2">
    <source>
        <dbReference type="ARBA" id="ARBA00022840"/>
    </source>
</evidence>
<keyword evidence="2" id="KW-0067">ATP-binding</keyword>